<dbReference type="Gene3D" id="3.30.450.20">
    <property type="entry name" value="PAS domain"/>
    <property type="match status" value="1"/>
</dbReference>
<dbReference type="SUPFAM" id="SSF55785">
    <property type="entry name" value="PYP-like sensor domain (PAS domain)"/>
    <property type="match status" value="1"/>
</dbReference>
<evidence type="ECO:0000313" key="5">
    <source>
        <dbReference type="EMBL" id="MCT7945592.1"/>
    </source>
</evidence>
<reference evidence="5" key="1">
    <citation type="journal article" date="2023" name="Int. J. Syst. Evol. Microbiol.">
        <title>&lt;i&gt;Shewanella septentrionalis&lt;/i&gt; sp. nov. and &lt;i&gt;Shewanella holmiensis&lt;/i&gt; sp. nov., isolated from Baltic Sea water and sediments.</title>
        <authorList>
            <person name="Martin-Rodriguez A.J."/>
            <person name="Thorell K."/>
            <person name="Joffre E."/>
            <person name="Jensie-Markopoulos S."/>
            <person name="Moore E.R.B."/>
            <person name="Sjoling A."/>
        </authorList>
    </citation>
    <scope>NUCLEOTIDE SEQUENCE</scope>
    <source>
        <strain evidence="5">SP1W3</strain>
    </source>
</reference>
<evidence type="ECO:0000256" key="1">
    <source>
        <dbReference type="ARBA" id="ARBA00001946"/>
    </source>
</evidence>
<dbReference type="InterPro" id="IPR035965">
    <property type="entry name" value="PAS-like_dom_sf"/>
</dbReference>
<dbReference type="SMART" id="SM00267">
    <property type="entry name" value="GGDEF"/>
    <property type="match status" value="1"/>
</dbReference>
<protein>
    <recommendedName>
        <fullName evidence="2">diguanylate cyclase</fullName>
        <ecNumber evidence="2">2.7.7.65</ecNumber>
    </recommendedName>
</protein>
<keyword evidence="5" id="KW-0548">Nucleotidyltransferase</keyword>
<dbReference type="PANTHER" id="PTHR45138">
    <property type="entry name" value="REGULATORY COMPONENTS OF SENSORY TRANSDUCTION SYSTEM"/>
    <property type="match status" value="1"/>
</dbReference>
<dbReference type="PROSITE" id="PS50887">
    <property type="entry name" value="GGDEF"/>
    <property type="match status" value="1"/>
</dbReference>
<dbReference type="GO" id="GO:1902201">
    <property type="term" value="P:negative regulation of bacterial-type flagellum-dependent cell motility"/>
    <property type="evidence" value="ECO:0007669"/>
    <property type="project" value="TreeGrafter"/>
</dbReference>
<feature type="domain" description="PAS" evidence="3">
    <location>
        <begin position="9"/>
        <end position="54"/>
    </location>
</feature>
<dbReference type="NCBIfam" id="TIGR00254">
    <property type="entry name" value="GGDEF"/>
    <property type="match status" value="1"/>
</dbReference>
<dbReference type="EC" id="2.7.7.65" evidence="2"/>
<accession>A0A9X2WU53</accession>
<evidence type="ECO:0000259" key="3">
    <source>
        <dbReference type="PROSITE" id="PS50112"/>
    </source>
</evidence>
<dbReference type="GO" id="GO:0052621">
    <property type="term" value="F:diguanylate cyclase activity"/>
    <property type="evidence" value="ECO:0007669"/>
    <property type="project" value="UniProtKB-EC"/>
</dbReference>
<dbReference type="PANTHER" id="PTHR45138:SF24">
    <property type="entry name" value="DIGUANYLATE CYCLASE DGCC-RELATED"/>
    <property type="match status" value="1"/>
</dbReference>
<evidence type="ECO:0000259" key="4">
    <source>
        <dbReference type="PROSITE" id="PS50887"/>
    </source>
</evidence>
<dbReference type="GO" id="GO:0005886">
    <property type="term" value="C:plasma membrane"/>
    <property type="evidence" value="ECO:0007669"/>
    <property type="project" value="TreeGrafter"/>
</dbReference>
<dbReference type="Gene3D" id="3.30.70.270">
    <property type="match status" value="1"/>
</dbReference>
<dbReference type="Proteomes" id="UP001155604">
    <property type="component" value="Unassembled WGS sequence"/>
</dbReference>
<dbReference type="PROSITE" id="PS50112">
    <property type="entry name" value="PAS"/>
    <property type="match status" value="1"/>
</dbReference>
<dbReference type="InterPro" id="IPR050469">
    <property type="entry name" value="Diguanylate_Cyclase"/>
</dbReference>
<dbReference type="CDD" id="cd01949">
    <property type="entry name" value="GGDEF"/>
    <property type="match status" value="1"/>
</dbReference>
<comment type="caution">
    <text evidence="5">The sequence shown here is derived from an EMBL/GenBank/DDBJ whole genome shotgun (WGS) entry which is preliminary data.</text>
</comment>
<sequence>MDKKPLELVYPFITEALRLSENGLAVLDKHNHFIFYNNTFAKMFGFVDQDMVGKHFDDMMRFAFTHKQGPKIEHETIEEWLELIHANQRKSAFRRFEVDLVDGSWLQLSEQVYHNGDMVIVCTDITQLKQVEFALRNAQTELNRLALTDELTGIANRRHFFQQLEHEIKRLSRLQLPLCLVMMDIDNFKLVNDRYGHQVGDKILQHFTQFISTRTRPYDIFGRLGGEEFALLLPETTVDTAQKIVMRMMSSLANEDISAIVADFQYQFSAGVSALTPVIIRHSIDNSTDIADVEQVALPIGTGSQCRSDAEKLVAEADKALYHAKTLGRNRAVIWDEVMLPRHKPS</sequence>
<name>A0A9X2WU53_9GAMM</name>
<dbReference type="SUPFAM" id="SSF55073">
    <property type="entry name" value="Nucleotide cyclase"/>
    <property type="match status" value="1"/>
</dbReference>
<dbReference type="InterPro" id="IPR029787">
    <property type="entry name" value="Nucleotide_cyclase"/>
</dbReference>
<dbReference type="CDD" id="cd00130">
    <property type="entry name" value="PAS"/>
    <property type="match status" value="1"/>
</dbReference>
<evidence type="ECO:0000256" key="2">
    <source>
        <dbReference type="ARBA" id="ARBA00012528"/>
    </source>
</evidence>
<dbReference type="InterPro" id="IPR000160">
    <property type="entry name" value="GGDEF_dom"/>
</dbReference>
<dbReference type="EMBL" id="JAMTCC010000013">
    <property type="protein sequence ID" value="MCT7945592.1"/>
    <property type="molecule type" value="Genomic_DNA"/>
</dbReference>
<comment type="cofactor">
    <cofactor evidence="1">
        <name>Mg(2+)</name>
        <dbReference type="ChEBI" id="CHEBI:18420"/>
    </cofactor>
</comment>
<organism evidence="5 6">
    <name type="scientific">Shewanella septentrionalis</name>
    <dbReference type="NCBI Taxonomy" id="2952223"/>
    <lineage>
        <taxon>Bacteria</taxon>
        <taxon>Pseudomonadati</taxon>
        <taxon>Pseudomonadota</taxon>
        <taxon>Gammaproteobacteria</taxon>
        <taxon>Alteromonadales</taxon>
        <taxon>Shewanellaceae</taxon>
        <taxon>Shewanella</taxon>
    </lineage>
</organism>
<keyword evidence="5" id="KW-0808">Transferase</keyword>
<feature type="domain" description="GGDEF" evidence="4">
    <location>
        <begin position="176"/>
        <end position="337"/>
    </location>
</feature>
<dbReference type="Pfam" id="PF00990">
    <property type="entry name" value="GGDEF"/>
    <property type="match status" value="1"/>
</dbReference>
<dbReference type="Pfam" id="PF12860">
    <property type="entry name" value="PAS_7"/>
    <property type="match status" value="1"/>
</dbReference>
<dbReference type="InterPro" id="IPR043128">
    <property type="entry name" value="Rev_trsase/Diguanyl_cyclase"/>
</dbReference>
<keyword evidence="6" id="KW-1185">Reference proteome</keyword>
<gene>
    <name evidence="5" type="ORF">NE536_09450</name>
</gene>
<evidence type="ECO:0000313" key="6">
    <source>
        <dbReference type="Proteomes" id="UP001155604"/>
    </source>
</evidence>
<dbReference type="RefSeq" id="WP_261272541.1">
    <property type="nucleotide sequence ID" value="NZ_JAMTCC010000013.1"/>
</dbReference>
<proteinExistence type="predicted"/>
<dbReference type="GO" id="GO:0043709">
    <property type="term" value="P:cell adhesion involved in single-species biofilm formation"/>
    <property type="evidence" value="ECO:0007669"/>
    <property type="project" value="TreeGrafter"/>
</dbReference>
<dbReference type="FunFam" id="3.30.70.270:FF:000001">
    <property type="entry name" value="Diguanylate cyclase domain protein"/>
    <property type="match status" value="1"/>
</dbReference>
<dbReference type="InterPro" id="IPR000014">
    <property type="entry name" value="PAS"/>
</dbReference>
<dbReference type="AlphaFoldDB" id="A0A9X2WU53"/>